<evidence type="ECO:0000256" key="1">
    <source>
        <dbReference type="SAM" id="Phobius"/>
    </source>
</evidence>
<comment type="caution">
    <text evidence="2">The sequence shown here is derived from an EMBL/GenBank/DDBJ whole genome shotgun (WGS) entry which is preliminary data.</text>
</comment>
<evidence type="ECO:0008006" key="4">
    <source>
        <dbReference type="Google" id="ProtNLM"/>
    </source>
</evidence>
<proteinExistence type="predicted"/>
<gene>
    <name evidence="2" type="ORF">DHW31_03545</name>
</gene>
<accession>A0A3D2SDD1</accession>
<sequence length="120" mass="13677">MNKKIYRVLVGLLFLFILFVLNHTYRPYIYMHGINDFHVADTLGSLLAVPALLFILSGIRRENVKTIEMIPVAVLALVIMESSDRFSLFNKTYDLNDIIASIISGLITYVVLRCLSIKEL</sequence>
<organism evidence="2 3">
    <name type="scientific">Bacteroides graminisolvens</name>
    <dbReference type="NCBI Taxonomy" id="477666"/>
    <lineage>
        <taxon>Bacteria</taxon>
        <taxon>Pseudomonadati</taxon>
        <taxon>Bacteroidota</taxon>
        <taxon>Bacteroidia</taxon>
        <taxon>Bacteroidales</taxon>
        <taxon>Bacteroidaceae</taxon>
        <taxon>Bacteroides</taxon>
    </lineage>
</organism>
<feature type="transmembrane region" description="Helical" evidence="1">
    <location>
        <begin position="38"/>
        <end position="59"/>
    </location>
</feature>
<keyword evidence="1" id="KW-0812">Transmembrane</keyword>
<reference evidence="2 3" key="1">
    <citation type="journal article" date="2018" name="Nat. Biotechnol.">
        <title>A standardized bacterial taxonomy based on genome phylogeny substantially revises the tree of life.</title>
        <authorList>
            <person name="Parks D.H."/>
            <person name="Chuvochina M."/>
            <person name="Waite D.W."/>
            <person name="Rinke C."/>
            <person name="Skarshewski A."/>
            <person name="Chaumeil P.A."/>
            <person name="Hugenholtz P."/>
        </authorList>
    </citation>
    <scope>NUCLEOTIDE SEQUENCE [LARGE SCALE GENOMIC DNA]</scope>
    <source>
        <strain evidence="2">UBA9667</strain>
    </source>
</reference>
<dbReference type="AlphaFoldDB" id="A0A3D2SDD1"/>
<feature type="transmembrane region" description="Helical" evidence="1">
    <location>
        <begin position="66"/>
        <end position="83"/>
    </location>
</feature>
<evidence type="ECO:0000313" key="2">
    <source>
        <dbReference type="EMBL" id="HCK23849.1"/>
    </source>
</evidence>
<feature type="transmembrane region" description="Helical" evidence="1">
    <location>
        <begin position="95"/>
        <end position="115"/>
    </location>
</feature>
<name>A0A3D2SDD1_9BACE</name>
<evidence type="ECO:0000313" key="3">
    <source>
        <dbReference type="Proteomes" id="UP000263098"/>
    </source>
</evidence>
<keyword evidence="1" id="KW-1133">Transmembrane helix</keyword>
<protein>
    <recommendedName>
        <fullName evidence="4">VanZ-like domain-containing protein</fullName>
    </recommendedName>
</protein>
<dbReference type="Proteomes" id="UP000263098">
    <property type="component" value="Unassembled WGS sequence"/>
</dbReference>
<dbReference type="EMBL" id="DPVG01000129">
    <property type="protein sequence ID" value="HCK23849.1"/>
    <property type="molecule type" value="Genomic_DNA"/>
</dbReference>
<keyword evidence="1" id="KW-0472">Membrane</keyword>